<sequence length="272" mass="30828">MSFSRPYEVYLRVFEPVFAHPAWESDAVSANDDEVREDLRAEADRRLLVLPPSPVPKATPGTRIYLPASETRDGITRAWPVQQEVLSWGALQELEENVPPALLDPLVPRGVRREAAIERMSWLREERGDRVFSQVSAWTVPFQWWLAFDDEEDEVVEDESEDGSLRVRVRCDLVRSSARVDWTRDMLAEKGVPSGASAVVGEFSEWLDGFDVNAVLELDLGGLSEVHWHGRMRHLVVECIAALAAGEDDEAGEIFARYLHQVEHLRLLARSN</sequence>
<dbReference type="Proteomes" id="UP001500984">
    <property type="component" value="Unassembled WGS sequence"/>
</dbReference>
<name>A0ABN2WS01_9MICO</name>
<gene>
    <name evidence="2" type="ORF">GCM10009823_17810</name>
</gene>
<feature type="domain" description="DUF8083" evidence="1">
    <location>
        <begin position="7"/>
        <end position="268"/>
    </location>
</feature>
<dbReference type="RefSeq" id="WP_291792807.1">
    <property type="nucleotide sequence ID" value="NZ_BAAAPZ010000006.1"/>
</dbReference>
<evidence type="ECO:0000313" key="2">
    <source>
        <dbReference type="EMBL" id="GAA2097232.1"/>
    </source>
</evidence>
<dbReference type="EMBL" id="BAAAPZ010000006">
    <property type="protein sequence ID" value="GAA2097232.1"/>
    <property type="molecule type" value="Genomic_DNA"/>
</dbReference>
<dbReference type="InterPro" id="IPR058396">
    <property type="entry name" value="DUF8083"/>
</dbReference>
<accession>A0ABN2WS01</accession>
<keyword evidence="3" id="KW-1185">Reference proteome</keyword>
<proteinExistence type="predicted"/>
<organism evidence="2 3">
    <name type="scientific">Brevibacterium salitolerans</name>
    <dbReference type="NCBI Taxonomy" id="1403566"/>
    <lineage>
        <taxon>Bacteria</taxon>
        <taxon>Bacillati</taxon>
        <taxon>Actinomycetota</taxon>
        <taxon>Actinomycetes</taxon>
        <taxon>Micrococcales</taxon>
        <taxon>Brevibacteriaceae</taxon>
        <taxon>Brevibacterium</taxon>
    </lineage>
</organism>
<dbReference type="Pfam" id="PF26312">
    <property type="entry name" value="DUF8083"/>
    <property type="match status" value="1"/>
</dbReference>
<reference evidence="2 3" key="1">
    <citation type="journal article" date="2019" name="Int. J. Syst. Evol. Microbiol.">
        <title>The Global Catalogue of Microorganisms (GCM) 10K type strain sequencing project: providing services to taxonomists for standard genome sequencing and annotation.</title>
        <authorList>
            <consortium name="The Broad Institute Genomics Platform"/>
            <consortium name="The Broad Institute Genome Sequencing Center for Infectious Disease"/>
            <person name="Wu L."/>
            <person name="Ma J."/>
        </authorList>
    </citation>
    <scope>NUCLEOTIDE SEQUENCE [LARGE SCALE GENOMIC DNA]</scope>
    <source>
        <strain evidence="2 3">JCM 15900</strain>
    </source>
</reference>
<comment type="caution">
    <text evidence="2">The sequence shown here is derived from an EMBL/GenBank/DDBJ whole genome shotgun (WGS) entry which is preliminary data.</text>
</comment>
<protein>
    <recommendedName>
        <fullName evidence="1">DUF8083 domain-containing protein</fullName>
    </recommendedName>
</protein>
<evidence type="ECO:0000313" key="3">
    <source>
        <dbReference type="Proteomes" id="UP001500984"/>
    </source>
</evidence>
<evidence type="ECO:0000259" key="1">
    <source>
        <dbReference type="Pfam" id="PF26312"/>
    </source>
</evidence>